<dbReference type="Proteomes" id="UP000622547">
    <property type="component" value="Unassembled WGS sequence"/>
</dbReference>
<keyword evidence="1" id="KW-0732">Signal</keyword>
<dbReference type="PROSITE" id="PS51257">
    <property type="entry name" value="PROKAR_LIPOPROTEIN"/>
    <property type="match status" value="1"/>
</dbReference>
<feature type="signal peptide" evidence="1">
    <location>
        <begin position="1"/>
        <end position="23"/>
    </location>
</feature>
<dbReference type="EMBL" id="BOOP01000022">
    <property type="protein sequence ID" value="GII39860.1"/>
    <property type="molecule type" value="Genomic_DNA"/>
</dbReference>
<dbReference type="PANTHER" id="PTHR36933:SF1">
    <property type="entry name" value="SLL0788 PROTEIN"/>
    <property type="match status" value="1"/>
</dbReference>
<feature type="domain" description="DUF305" evidence="2">
    <location>
        <begin position="55"/>
        <end position="195"/>
    </location>
</feature>
<evidence type="ECO:0000256" key="1">
    <source>
        <dbReference type="SAM" id="SignalP"/>
    </source>
</evidence>
<feature type="chain" id="PRO_5038679721" description="DUF305 domain-containing protein" evidence="1">
    <location>
        <begin position="24"/>
        <end position="199"/>
    </location>
</feature>
<proteinExistence type="predicted"/>
<dbReference type="Gene3D" id="1.20.1260.10">
    <property type="match status" value="1"/>
</dbReference>
<dbReference type="AlphaFoldDB" id="A0A8J3XG69"/>
<name>A0A8J3XG69_9ACTN</name>
<dbReference type="RefSeq" id="WP_204075428.1">
    <property type="nucleotide sequence ID" value="NZ_BAABHI010000019.1"/>
</dbReference>
<organism evidence="3 4">
    <name type="scientific">Planotetraspora phitsanulokensis</name>
    <dbReference type="NCBI Taxonomy" id="575192"/>
    <lineage>
        <taxon>Bacteria</taxon>
        <taxon>Bacillati</taxon>
        <taxon>Actinomycetota</taxon>
        <taxon>Actinomycetes</taxon>
        <taxon>Streptosporangiales</taxon>
        <taxon>Streptosporangiaceae</taxon>
        <taxon>Planotetraspora</taxon>
    </lineage>
</organism>
<reference evidence="3 4" key="1">
    <citation type="submission" date="2021-01" db="EMBL/GenBank/DDBJ databases">
        <title>Whole genome shotgun sequence of Planotetraspora phitsanulokensis NBRC 104273.</title>
        <authorList>
            <person name="Komaki H."/>
            <person name="Tamura T."/>
        </authorList>
    </citation>
    <scope>NUCLEOTIDE SEQUENCE [LARGE SCALE GENOMIC DNA]</scope>
    <source>
        <strain evidence="3 4">NBRC 104273</strain>
    </source>
</reference>
<gene>
    <name evidence="3" type="ORF">Pph01_48630</name>
</gene>
<evidence type="ECO:0000313" key="3">
    <source>
        <dbReference type="EMBL" id="GII39860.1"/>
    </source>
</evidence>
<accession>A0A8J3XG69</accession>
<dbReference type="PANTHER" id="PTHR36933">
    <property type="entry name" value="SLL0788 PROTEIN"/>
    <property type="match status" value="1"/>
</dbReference>
<dbReference type="InterPro" id="IPR012347">
    <property type="entry name" value="Ferritin-like"/>
</dbReference>
<evidence type="ECO:0000259" key="2">
    <source>
        <dbReference type="Pfam" id="PF03713"/>
    </source>
</evidence>
<dbReference type="InterPro" id="IPR005183">
    <property type="entry name" value="DUF305_CopM-like"/>
</dbReference>
<evidence type="ECO:0000313" key="4">
    <source>
        <dbReference type="Proteomes" id="UP000622547"/>
    </source>
</evidence>
<keyword evidence="4" id="KW-1185">Reference proteome</keyword>
<sequence>MKRSLKVWAAAAGIAAVSLTGCSGSSGSAASGSAAYGQNAAAVPAADKAGHNDADVRFSQQMIPHHWQAIQIAALASERGSDAYVKSLAKEITEHEAADIRVMSGWLRSWQVEVPTGDIDMGHDMPGMISKTQILALEGRSGADFDRLWLSVLAKHLDAGVAMAEEVAGSGEHQGTKDLAEKTVKTQRAQIEQIVDHLP</sequence>
<protein>
    <recommendedName>
        <fullName evidence="2">DUF305 domain-containing protein</fullName>
    </recommendedName>
</protein>
<comment type="caution">
    <text evidence="3">The sequence shown here is derived from an EMBL/GenBank/DDBJ whole genome shotgun (WGS) entry which is preliminary data.</text>
</comment>
<dbReference type="Pfam" id="PF03713">
    <property type="entry name" value="DUF305"/>
    <property type="match status" value="1"/>
</dbReference>